<dbReference type="Proteomes" id="UP001176961">
    <property type="component" value="Unassembled WGS sequence"/>
</dbReference>
<keyword evidence="3" id="KW-1185">Reference proteome</keyword>
<feature type="chain" id="PRO_5041450564" description="Cystatin domain-containing protein" evidence="1">
    <location>
        <begin position="20"/>
        <end position="126"/>
    </location>
</feature>
<organism evidence="2 3">
    <name type="scientific">Cylicocyclus nassatus</name>
    <name type="common">Nematode worm</name>
    <dbReference type="NCBI Taxonomy" id="53992"/>
    <lineage>
        <taxon>Eukaryota</taxon>
        <taxon>Metazoa</taxon>
        <taxon>Ecdysozoa</taxon>
        <taxon>Nematoda</taxon>
        <taxon>Chromadorea</taxon>
        <taxon>Rhabditida</taxon>
        <taxon>Rhabditina</taxon>
        <taxon>Rhabditomorpha</taxon>
        <taxon>Strongyloidea</taxon>
        <taxon>Strongylidae</taxon>
        <taxon>Cylicocyclus</taxon>
    </lineage>
</organism>
<protein>
    <recommendedName>
        <fullName evidence="4">Cystatin domain-containing protein</fullName>
    </recommendedName>
</protein>
<gene>
    <name evidence="2" type="ORF">CYNAS_LOCUS17064</name>
</gene>
<comment type="caution">
    <text evidence="2">The sequence shown here is derived from an EMBL/GenBank/DDBJ whole genome shotgun (WGS) entry which is preliminary data.</text>
</comment>
<evidence type="ECO:0000313" key="3">
    <source>
        <dbReference type="Proteomes" id="UP001176961"/>
    </source>
</evidence>
<evidence type="ECO:0000313" key="2">
    <source>
        <dbReference type="EMBL" id="CAJ0605081.1"/>
    </source>
</evidence>
<accession>A0AA36H793</accession>
<feature type="signal peptide" evidence="1">
    <location>
        <begin position="1"/>
        <end position="19"/>
    </location>
</feature>
<name>A0AA36H793_CYLNA</name>
<reference evidence="2" key="1">
    <citation type="submission" date="2023-07" db="EMBL/GenBank/DDBJ databases">
        <authorList>
            <consortium name="CYATHOMIX"/>
        </authorList>
    </citation>
    <scope>NUCLEOTIDE SEQUENCE</scope>
    <source>
        <strain evidence="2">N/A</strain>
    </source>
</reference>
<evidence type="ECO:0000256" key="1">
    <source>
        <dbReference type="SAM" id="SignalP"/>
    </source>
</evidence>
<dbReference type="InterPro" id="IPR035126">
    <property type="entry name" value="SCVP"/>
</dbReference>
<sequence length="126" mass="13839">MAHLLALLIATTAFISLEAAPAKVNVVATVVTDFKYNDRTANEATKNMIFKKLSEAANRNGPSMLKVVKLELKNVDGNLAAIYTVTAPNCEEVSRDAGEFMKYFKPVTYIKYKCGGEHELLRHGSS</sequence>
<evidence type="ECO:0008006" key="4">
    <source>
        <dbReference type="Google" id="ProtNLM"/>
    </source>
</evidence>
<dbReference type="EMBL" id="CATQJL010000316">
    <property type="protein sequence ID" value="CAJ0605081.1"/>
    <property type="molecule type" value="Genomic_DNA"/>
</dbReference>
<proteinExistence type="predicted"/>
<dbReference type="AlphaFoldDB" id="A0AA36H793"/>
<dbReference type="Pfam" id="PF17619">
    <property type="entry name" value="SCVP"/>
    <property type="match status" value="1"/>
</dbReference>
<keyword evidence="1" id="KW-0732">Signal</keyword>